<feature type="transmembrane region" description="Helical" evidence="1">
    <location>
        <begin position="205"/>
        <end position="226"/>
    </location>
</feature>
<name>A0A1F5YQK6_9BACT</name>
<feature type="transmembrane region" description="Helical" evidence="1">
    <location>
        <begin position="56"/>
        <end position="80"/>
    </location>
</feature>
<dbReference type="PROSITE" id="PS51002">
    <property type="entry name" value="CYTB_NTER"/>
    <property type="match status" value="1"/>
</dbReference>
<dbReference type="STRING" id="1817867.A3F83_10605"/>
<dbReference type="GO" id="GO:0016491">
    <property type="term" value="F:oxidoreductase activity"/>
    <property type="evidence" value="ECO:0007669"/>
    <property type="project" value="InterPro"/>
</dbReference>
<organism evidence="3 4">
    <name type="scientific">Candidatus Glassbacteria bacterium RIFCSPLOWO2_12_FULL_58_11</name>
    <dbReference type="NCBI Taxonomy" id="1817867"/>
    <lineage>
        <taxon>Bacteria</taxon>
        <taxon>Candidatus Glassiibacteriota</taxon>
    </lineage>
</organism>
<dbReference type="SUPFAM" id="SSF81342">
    <property type="entry name" value="Transmembrane di-heme cytochromes"/>
    <property type="match status" value="1"/>
</dbReference>
<evidence type="ECO:0000256" key="1">
    <source>
        <dbReference type="SAM" id="Phobius"/>
    </source>
</evidence>
<comment type="caution">
    <text evidence="3">The sequence shown here is derived from an EMBL/GenBank/DDBJ whole genome shotgun (WGS) entry which is preliminary data.</text>
</comment>
<dbReference type="GO" id="GO:0009055">
    <property type="term" value="F:electron transfer activity"/>
    <property type="evidence" value="ECO:0007669"/>
    <property type="project" value="InterPro"/>
</dbReference>
<feature type="domain" description="Cytochrome b/b6 N-terminal region profile" evidence="2">
    <location>
        <begin position="23"/>
        <end position="237"/>
    </location>
</feature>
<evidence type="ECO:0000313" key="3">
    <source>
        <dbReference type="EMBL" id="OGG02353.1"/>
    </source>
</evidence>
<sequence length="275" mass="32023">MKLFHYIIQGRVWRSIFRTGLPETNYRRSLVILNNFFLHIHPAKVKKSTLKFTTTFYLGGIAFGLYLILLVTGIYLMLYYRPSVPLAYRDMKDLEFVVSNGKLLRNLHRWSAHAMVFIVFLHMLRVFFTRAFHPPKEFNWVIGVFLIIFTLLLSYTGYLLPWDQLAYWGVSVGTNMIKATPIMGEKIRFLLLGGNFVSENALLRFYVLHCVVIPLFLTLLIGVHFWRIRKDGGLQGDLEHYAEYEPDIILGKNIRVEQRESPNQSLVGTGNDENK</sequence>
<proteinExistence type="predicted"/>
<evidence type="ECO:0000313" key="4">
    <source>
        <dbReference type="Proteomes" id="UP000179129"/>
    </source>
</evidence>
<accession>A0A1F5YQK6</accession>
<feature type="transmembrane region" description="Helical" evidence="1">
    <location>
        <begin position="140"/>
        <end position="160"/>
    </location>
</feature>
<dbReference type="PANTHER" id="PTHR19271">
    <property type="entry name" value="CYTOCHROME B"/>
    <property type="match status" value="1"/>
</dbReference>
<dbReference type="GO" id="GO:0022904">
    <property type="term" value="P:respiratory electron transport chain"/>
    <property type="evidence" value="ECO:0007669"/>
    <property type="project" value="InterPro"/>
</dbReference>
<dbReference type="PANTHER" id="PTHR19271:SF16">
    <property type="entry name" value="CYTOCHROME B"/>
    <property type="match status" value="1"/>
</dbReference>
<keyword evidence="1" id="KW-0812">Transmembrane</keyword>
<keyword evidence="1" id="KW-0472">Membrane</keyword>
<evidence type="ECO:0000259" key="2">
    <source>
        <dbReference type="PROSITE" id="PS51002"/>
    </source>
</evidence>
<dbReference type="InterPro" id="IPR027387">
    <property type="entry name" value="Cytb/b6-like_sf"/>
</dbReference>
<dbReference type="InterPro" id="IPR016174">
    <property type="entry name" value="Di-haem_cyt_TM"/>
</dbReference>
<reference evidence="3 4" key="1">
    <citation type="journal article" date="2016" name="Nat. Commun.">
        <title>Thousands of microbial genomes shed light on interconnected biogeochemical processes in an aquifer system.</title>
        <authorList>
            <person name="Anantharaman K."/>
            <person name="Brown C.T."/>
            <person name="Hug L.A."/>
            <person name="Sharon I."/>
            <person name="Castelle C.J."/>
            <person name="Probst A.J."/>
            <person name="Thomas B.C."/>
            <person name="Singh A."/>
            <person name="Wilkins M.J."/>
            <person name="Karaoz U."/>
            <person name="Brodie E.L."/>
            <person name="Williams K.H."/>
            <person name="Hubbard S.S."/>
            <person name="Banfield J.F."/>
        </authorList>
    </citation>
    <scope>NUCLEOTIDE SEQUENCE [LARGE SCALE GENOMIC DNA]</scope>
</reference>
<dbReference type="InterPro" id="IPR005797">
    <property type="entry name" value="Cyt_b/b6_N"/>
</dbReference>
<dbReference type="Proteomes" id="UP000179129">
    <property type="component" value="Unassembled WGS sequence"/>
</dbReference>
<protein>
    <recommendedName>
        <fullName evidence="2">Cytochrome b/b6 N-terminal region profile domain-containing protein</fullName>
    </recommendedName>
</protein>
<dbReference type="GO" id="GO:0016020">
    <property type="term" value="C:membrane"/>
    <property type="evidence" value="ECO:0007669"/>
    <property type="project" value="InterPro"/>
</dbReference>
<feature type="transmembrane region" description="Helical" evidence="1">
    <location>
        <begin position="110"/>
        <end position="128"/>
    </location>
</feature>
<keyword evidence="1" id="KW-1133">Transmembrane helix</keyword>
<dbReference type="EMBL" id="MFIX01000186">
    <property type="protein sequence ID" value="OGG02353.1"/>
    <property type="molecule type" value="Genomic_DNA"/>
</dbReference>
<dbReference type="AlphaFoldDB" id="A0A1F5YQK6"/>
<gene>
    <name evidence="3" type="ORF">A3F83_10605</name>
</gene>
<dbReference type="Gene3D" id="1.20.810.10">
    <property type="entry name" value="Cytochrome Bc1 Complex, Chain C"/>
    <property type="match status" value="1"/>
</dbReference>
<dbReference type="Pfam" id="PF00033">
    <property type="entry name" value="Cytochrome_B"/>
    <property type="match status" value="1"/>
</dbReference>